<keyword evidence="6" id="KW-0963">Cytoplasm</keyword>
<evidence type="ECO:0000313" key="8">
    <source>
        <dbReference type="EMBL" id="OGI51849.1"/>
    </source>
</evidence>
<evidence type="ECO:0000256" key="2">
    <source>
        <dbReference type="ARBA" id="ARBA00022448"/>
    </source>
</evidence>
<keyword evidence="3 6" id="KW-0249">Electron transport</keyword>
<dbReference type="CDD" id="cd03418">
    <property type="entry name" value="GRX_GRXb_1_3_like"/>
    <property type="match status" value="1"/>
</dbReference>
<keyword evidence="2 6" id="KW-0813">Transport</keyword>
<dbReference type="InterPro" id="IPR002109">
    <property type="entry name" value="Glutaredoxin"/>
</dbReference>
<dbReference type="NCBIfam" id="TIGR02181">
    <property type="entry name" value="GRX_bact"/>
    <property type="match status" value="1"/>
</dbReference>
<dbReference type="InterPro" id="IPR014025">
    <property type="entry name" value="Glutaredoxin_subgr"/>
</dbReference>
<accession>A0A1F6U3H0</accession>
<dbReference type="Pfam" id="PF00462">
    <property type="entry name" value="Glutaredoxin"/>
    <property type="match status" value="1"/>
</dbReference>
<proteinExistence type="inferred from homology"/>
<dbReference type="PANTHER" id="PTHR45694:SF18">
    <property type="entry name" value="GLUTAREDOXIN-1-RELATED"/>
    <property type="match status" value="1"/>
</dbReference>
<sequence>MAAKVLIYSTRFCPYCRMVERLLEKKGVQAERVMVDEDPARRDEMTRRAGRTSVPQIFIGETHVGGYAELASLERAGQLDALLKS</sequence>
<reference evidence="8 9" key="1">
    <citation type="journal article" date="2016" name="Nat. Commun.">
        <title>Thousands of microbial genomes shed light on interconnected biogeochemical processes in an aquifer system.</title>
        <authorList>
            <person name="Anantharaman K."/>
            <person name="Brown C.T."/>
            <person name="Hug L.A."/>
            <person name="Sharon I."/>
            <person name="Castelle C.J."/>
            <person name="Probst A.J."/>
            <person name="Thomas B.C."/>
            <person name="Singh A."/>
            <person name="Wilkins M.J."/>
            <person name="Karaoz U."/>
            <person name="Brodie E.L."/>
            <person name="Williams K.H."/>
            <person name="Hubbard S.S."/>
            <person name="Banfield J.F."/>
        </authorList>
    </citation>
    <scope>NUCLEOTIDE SEQUENCE [LARGE SCALE GENOMIC DNA]</scope>
</reference>
<dbReference type="Proteomes" id="UP000179037">
    <property type="component" value="Unassembled WGS sequence"/>
</dbReference>
<dbReference type="GO" id="GO:0034599">
    <property type="term" value="P:cellular response to oxidative stress"/>
    <property type="evidence" value="ECO:0007669"/>
    <property type="project" value="TreeGrafter"/>
</dbReference>
<dbReference type="GO" id="GO:0005737">
    <property type="term" value="C:cytoplasm"/>
    <property type="evidence" value="ECO:0007669"/>
    <property type="project" value="TreeGrafter"/>
</dbReference>
<name>A0A1F6U3H0_9PROT</name>
<dbReference type="InterPro" id="IPR036249">
    <property type="entry name" value="Thioredoxin-like_sf"/>
</dbReference>
<dbReference type="EMBL" id="MFTC01000031">
    <property type="protein sequence ID" value="OGI51849.1"/>
    <property type="molecule type" value="Genomic_DNA"/>
</dbReference>
<evidence type="ECO:0000256" key="5">
    <source>
        <dbReference type="ARBA" id="ARBA00023284"/>
    </source>
</evidence>
<dbReference type="PANTHER" id="PTHR45694">
    <property type="entry name" value="GLUTAREDOXIN 2"/>
    <property type="match status" value="1"/>
</dbReference>
<comment type="function">
    <text evidence="6">Has a glutathione-disulfide oxidoreductase activity in the presence of NADPH and glutathione reductase. Reduces low molecular weight disulfides and proteins.</text>
</comment>
<comment type="caution">
    <text evidence="8">The sequence shown here is derived from an EMBL/GenBank/DDBJ whole genome shotgun (WGS) entry which is preliminary data.</text>
</comment>
<keyword evidence="5 6" id="KW-0676">Redox-active center</keyword>
<evidence type="ECO:0000259" key="7">
    <source>
        <dbReference type="Pfam" id="PF00462"/>
    </source>
</evidence>
<dbReference type="PRINTS" id="PR00160">
    <property type="entry name" value="GLUTAREDOXIN"/>
</dbReference>
<dbReference type="SUPFAM" id="SSF52833">
    <property type="entry name" value="Thioredoxin-like"/>
    <property type="match status" value="1"/>
</dbReference>
<keyword evidence="4" id="KW-1015">Disulfide bond</keyword>
<evidence type="ECO:0000256" key="6">
    <source>
        <dbReference type="RuleBase" id="RU364065"/>
    </source>
</evidence>
<feature type="domain" description="Glutaredoxin" evidence="7">
    <location>
        <begin position="5"/>
        <end position="64"/>
    </location>
</feature>
<comment type="similarity">
    <text evidence="1 6">Belongs to the glutaredoxin family.</text>
</comment>
<gene>
    <name evidence="8" type="ORF">A3A87_01550</name>
</gene>
<protein>
    <recommendedName>
        <fullName evidence="6">Glutaredoxin</fullName>
    </recommendedName>
</protein>
<dbReference type="Gene3D" id="3.40.30.10">
    <property type="entry name" value="Glutaredoxin"/>
    <property type="match status" value="1"/>
</dbReference>
<dbReference type="PROSITE" id="PS00195">
    <property type="entry name" value="GLUTAREDOXIN_1"/>
    <property type="match status" value="1"/>
</dbReference>
<dbReference type="GO" id="GO:0015038">
    <property type="term" value="F:glutathione disulfide oxidoreductase activity"/>
    <property type="evidence" value="ECO:0007669"/>
    <property type="project" value="UniProtKB-UniRule"/>
</dbReference>
<organism evidence="8 9">
    <name type="scientific">Candidatus Muproteobacteria bacterium RIFCSPLOWO2_01_FULL_60_18</name>
    <dbReference type="NCBI Taxonomy" id="1817768"/>
    <lineage>
        <taxon>Bacteria</taxon>
        <taxon>Pseudomonadati</taxon>
        <taxon>Pseudomonadota</taxon>
        <taxon>Candidatus Muproteobacteria</taxon>
    </lineage>
</organism>
<dbReference type="STRING" id="1817768.A3A87_01550"/>
<evidence type="ECO:0000313" key="9">
    <source>
        <dbReference type="Proteomes" id="UP000179037"/>
    </source>
</evidence>
<dbReference type="InterPro" id="IPR011900">
    <property type="entry name" value="GRX_bact"/>
</dbReference>
<evidence type="ECO:0000256" key="1">
    <source>
        <dbReference type="ARBA" id="ARBA00007787"/>
    </source>
</evidence>
<dbReference type="GO" id="GO:0045454">
    <property type="term" value="P:cell redox homeostasis"/>
    <property type="evidence" value="ECO:0007669"/>
    <property type="project" value="InterPro"/>
</dbReference>
<dbReference type="AlphaFoldDB" id="A0A1F6U3H0"/>
<dbReference type="InterPro" id="IPR011767">
    <property type="entry name" value="GLR_AS"/>
</dbReference>
<evidence type="ECO:0000256" key="3">
    <source>
        <dbReference type="ARBA" id="ARBA00022982"/>
    </source>
</evidence>
<dbReference type="PROSITE" id="PS51354">
    <property type="entry name" value="GLUTAREDOXIN_2"/>
    <property type="match status" value="1"/>
</dbReference>
<evidence type="ECO:0000256" key="4">
    <source>
        <dbReference type="ARBA" id="ARBA00023157"/>
    </source>
</evidence>